<sequence length="81" mass="8911">MTGSTHQIIHMKATPMTFLQTRTETAAPLATPLHALPALLRAAAARLLQRRPPKSPEDLLAAQTRRAEARAAVDRLMQHSH</sequence>
<protein>
    <submittedName>
        <fullName evidence="1">Uncharacterized protein</fullName>
    </submittedName>
</protein>
<dbReference type="AlphaFoldDB" id="A0A238KIV2"/>
<proteinExistence type="predicted"/>
<gene>
    <name evidence="1" type="ORF">MAA8898_02687</name>
</gene>
<reference evidence="1 2" key="1">
    <citation type="submission" date="2017-05" db="EMBL/GenBank/DDBJ databases">
        <authorList>
            <person name="Song R."/>
            <person name="Chenine A.L."/>
            <person name="Ruprecht R.M."/>
        </authorList>
    </citation>
    <scope>NUCLEOTIDE SEQUENCE [LARGE SCALE GENOMIC DNA]</scope>
    <source>
        <strain evidence="1 2">CECT 8898</strain>
    </source>
</reference>
<evidence type="ECO:0000313" key="1">
    <source>
        <dbReference type="EMBL" id="SMX42691.1"/>
    </source>
</evidence>
<keyword evidence="2" id="KW-1185">Reference proteome</keyword>
<name>A0A238KIV2_9RHOB</name>
<organism evidence="1 2">
    <name type="scientific">Maliponia aquimaris</name>
    <dbReference type="NCBI Taxonomy" id="1673631"/>
    <lineage>
        <taxon>Bacteria</taxon>
        <taxon>Pseudomonadati</taxon>
        <taxon>Pseudomonadota</taxon>
        <taxon>Alphaproteobacteria</taxon>
        <taxon>Rhodobacterales</taxon>
        <taxon>Paracoccaceae</taxon>
        <taxon>Maliponia</taxon>
    </lineage>
</organism>
<dbReference type="Proteomes" id="UP000207598">
    <property type="component" value="Unassembled WGS sequence"/>
</dbReference>
<accession>A0A238KIV2</accession>
<dbReference type="EMBL" id="FXYF01000006">
    <property type="protein sequence ID" value="SMX42691.1"/>
    <property type="molecule type" value="Genomic_DNA"/>
</dbReference>
<evidence type="ECO:0000313" key="2">
    <source>
        <dbReference type="Proteomes" id="UP000207598"/>
    </source>
</evidence>